<evidence type="ECO:0000256" key="6">
    <source>
        <dbReference type="ARBA" id="ARBA00022617"/>
    </source>
</evidence>
<reference evidence="23 24" key="1">
    <citation type="submission" date="2016-03" db="EMBL/GenBank/DDBJ databases">
        <title>Comparative genomics of Pseudogymnoascus destructans, the fungus causing white-nose syndrome of bats.</title>
        <authorList>
            <person name="Palmer J.M."/>
            <person name="Drees K.P."/>
            <person name="Foster J.T."/>
            <person name="Lindner D.L."/>
        </authorList>
    </citation>
    <scope>NUCLEOTIDE SEQUENCE [LARGE SCALE GENOMIC DNA]</scope>
    <source>
        <strain evidence="23 24">UAMH 10579</strain>
    </source>
</reference>
<feature type="binding site" evidence="19">
    <location>
        <position position="352"/>
    </location>
    <ligand>
        <name>Zn(2+)</name>
        <dbReference type="ChEBI" id="CHEBI:29105"/>
        <label>1</label>
    </ligand>
</feature>
<dbReference type="GO" id="GO:0006633">
    <property type="term" value="P:fatty acid biosynthetic process"/>
    <property type="evidence" value="ECO:0007669"/>
    <property type="project" value="UniProtKB-KW"/>
</dbReference>
<evidence type="ECO:0000256" key="13">
    <source>
        <dbReference type="ARBA" id="ARBA00023002"/>
    </source>
</evidence>
<evidence type="ECO:0000256" key="3">
    <source>
        <dbReference type="ARBA" id="ARBA00005189"/>
    </source>
</evidence>
<evidence type="ECO:0000256" key="21">
    <source>
        <dbReference type="SAM" id="Phobius"/>
    </source>
</evidence>
<keyword evidence="7 21" id="KW-0812">Transmembrane</keyword>
<evidence type="ECO:0000259" key="22">
    <source>
        <dbReference type="PROSITE" id="PS50255"/>
    </source>
</evidence>
<name>A0A1B8G690_9PEZI</name>
<comment type="similarity">
    <text evidence="4 18">Belongs to the sterol desaturase family. SCS7 subfamily.</text>
</comment>
<evidence type="ECO:0000256" key="9">
    <source>
        <dbReference type="ARBA" id="ARBA00022824"/>
    </source>
</evidence>
<accession>A0A1B8G690</accession>
<evidence type="ECO:0000256" key="20">
    <source>
        <dbReference type="PIRSR" id="PIRSR005149-50"/>
    </source>
</evidence>
<evidence type="ECO:0000256" key="5">
    <source>
        <dbReference type="ARBA" id="ARBA00022516"/>
    </source>
</evidence>
<dbReference type="PANTHER" id="PTHR12863">
    <property type="entry name" value="FATTY ACID HYDROXYLASE"/>
    <property type="match status" value="1"/>
</dbReference>
<proteinExistence type="inferred from homology"/>
<feature type="transmembrane region" description="Helical" evidence="21">
    <location>
        <begin position="225"/>
        <end position="244"/>
    </location>
</feature>
<evidence type="ECO:0000256" key="11">
    <source>
        <dbReference type="ARBA" id="ARBA00022833"/>
    </source>
</evidence>
<dbReference type="PROSITE" id="PS00191">
    <property type="entry name" value="CYTOCHROME_B5_1"/>
    <property type="match status" value="1"/>
</dbReference>
<sequence>MPSRTLPTFTKAEVESHNTATDCYVTLGEKVIDLSDFVDSHPGGGDLILEYAGKDVTEILKDEVSHAHSDAAYEILDDGLIGFLSDESTDSSLKRRNVNQATLNGNGAANGKATGALDDEGRMVYEATGVGSAEDLSKDTDLVDDYKKYKFLDLNKPLLMQVFFGGFSKKFYLEQVHRPRHYKGGDSAPIFGNFLEPLSKTSWYTIPILWLPQVAYGLYLSHEGLGNLGVVAFFGLGLFIWTLLEYGLHRCLFHLDQKLPDNRVAITLHFLLHGVHHYLPMDKYRLVMPPTLFLALATPFWKLAHTIFAFNWYMGTAVFCGGVFGYVVYDLTHYFLHHAKLPEFYQDTKKWHMQHHFMDYENGFGVTSRFWDRVFGTELIMTQPAPKIVKST</sequence>
<feature type="binding site" evidence="19">
    <location>
        <position position="273"/>
    </location>
    <ligand>
        <name>Zn(2+)</name>
        <dbReference type="ChEBI" id="CHEBI:29105"/>
        <label>1</label>
    </ligand>
</feature>
<dbReference type="PANTHER" id="PTHR12863:SF1">
    <property type="entry name" value="FATTY ACID 2-HYDROXYLASE"/>
    <property type="match status" value="1"/>
</dbReference>
<feature type="binding site" evidence="19">
    <location>
        <position position="277"/>
    </location>
    <ligand>
        <name>Zn(2+)</name>
        <dbReference type="ChEBI" id="CHEBI:29105"/>
        <label>1</label>
    </ligand>
</feature>
<evidence type="ECO:0000256" key="16">
    <source>
        <dbReference type="ARBA" id="ARBA00023136"/>
    </source>
</evidence>
<comment type="pathway">
    <text evidence="3">Lipid metabolism.</text>
</comment>
<feature type="binding site" evidence="19">
    <location>
        <position position="333"/>
    </location>
    <ligand>
        <name>Zn(2+)</name>
        <dbReference type="ChEBI" id="CHEBI:29105"/>
        <label>1</label>
    </ligand>
</feature>
<keyword evidence="8 18" id="KW-0479">Metal-binding</keyword>
<feature type="binding site" evidence="19">
    <location>
        <position position="355"/>
    </location>
    <ligand>
        <name>Zn(2+)</name>
        <dbReference type="ChEBI" id="CHEBI:29105"/>
        <label>1</label>
    </ligand>
</feature>
<dbReference type="AlphaFoldDB" id="A0A1B8G690"/>
<keyword evidence="24" id="KW-1185">Reference proteome</keyword>
<evidence type="ECO:0000313" key="24">
    <source>
        <dbReference type="Proteomes" id="UP000091956"/>
    </source>
</evidence>
<feature type="binding site" evidence="19">
    <location>
        <position position="249"/>
    </location>
    <ligand>
        <name>Zn(2+)</name>
        <dbReference type="ChEBI" id="CHEBI:29105"/>
        <label>1</label>
    </ligand>
</feature>
<keyword evidence="11 19" id="KW-0862">Zinc</keyword>
<dbReference type="InterPro" id="IPR036400">
    <property type="entry name" value="Cyt_B5-like_heme/steroid_sf"/>
</dbReference>
<dbReference type="SMART" id="SM01117">
    <property type="entry name" value="Cyt-b5"/>
    <property type="match status" value="1"/>
</dbReference>
<evidence type="ECO:0000256" key="10">
    <source>
        <dbReference type="ARBA" id="ARBA00022832"/>
    </source>
</evidence>
<keyword evidence="10 18" id="KW-0276">Fatty acid metabolism</keyword>
<evidence type="ECO:0000256" key="15">
    <source>
        <dbReference type="ARBA" id="ARBA00023098"/>
    </source>
</evidence>
<dbReference type="Gene3D" id="3.10.120.10">
    <property type="entry name" value="Cytochrome b5-like heme/steroid binding domain"/>
    <property type="match status" value="1"/>
</dbReference>
<feature type="domain" description="Cytochrome b5 heme-binding" evidence="22">
    <location>
        <begin position="6"/>
        <end position="85"/>
    </location>
</feature>
<dbReference type="Pfam" id="PF04116">
    <property type="entry name" value="FA_hydroxylase"/>
    <property type="match status" value="1"/>
</dbReference>
<feature type="binding site" evidence="19">
    <location>
        <position position="356"/>
    </location>
    <ligand>
        <name>Zn(2+)</name>
        <dbReference type="ChEBI" id="CHEBI:29105"/>
        <label>1</label>
    </ligand>
</feature>
<dbReference type="RefSeq" id="XP_018125084.1">
    <property type="nucleotide sequence ID" value="XM_018280045.2"/>
</dbReference>
<evidence type="ECO:0000313" key="23">
    <source>
        <dbReference type="EMBL" id="OBT91351.1"/>
    </source>
</evidence>
<dbReference type="InterPro" id="IPR001199">
    <property type="entry name" value="Cyt_B5-like_heme/steroid-bd"/>
</dbReference>
<dbReference type="Pfam" id="PF00173">
    <property type="entry name" value="Cyt-b5"/>
    <property type="match status" value="1"/>
</dbReference>
<feature type="binding site" evidence="19">
    <location>
        <position position="337"/>
    </location>
    <ligand>
        <name>Zn(2+)</name>
        <dbReference type="ChEBI" id="CHEBI:29105"/>
        <label>1</label>
    </ligand>
</feature>
<dbReference type="InterPro" id="IPR018506">
    <property type="entry name" value="Cyt_B5_heme-BS"/>
</dbReference>
<dbReference type="InterPro" id="IPR006694">
    <property type="entry name" value="Fatty_acid_hydroxylase"/>
</dbReference>
<dbReference type="EMBL" id="KV460301">
    <property type="protein sequence ID" value="OBT91351.1"/>
    <property type="molecule type" value="Genomic_DNA"/>
</dbReference>
<gene>
    <name evidence="23" type="primary">SCS7</name>
    <name evidence="23" type="ORF">VE01_10652</name>
</gene>
<feature type="binding site" evidence="19">
    <location>
        <position position="276"/>
    </location>
    <ligand>
        <name>Zn(2+)</name>
        <dbReference type="ChEBI" id="CHEBI:29105"/>
        <label>1</label>
    </ligand>
</feature>
<evidence type="ECO:0000256" key="19">
    <source>
        <dbReference type="PIRSR" id="PIRSR005149-1"/>
    </source>
</evidence>
<keyword evidence="14 18" id="KW-0408">Iron</keyword>
<keyword evidence="12 21" id="KW-1133">Transmembrane helix</keyword>
<evidence type="ECO:0000256" key="4">
    <source>
        <dbReference type="ARBA" id="ARBA00005747"/>
    </source>
</evidence>
<comment type="cofactor">
    <cofactor evidence="18 19">
        <name>Zn(2+)</name>
        <dbReference type="ChEBI" id="CHEBI:29105"/>
    </cofactor>
    <text evidence="18 19">Binds 2 Zn(2+) ions per subunit that likely form a catalytic dimetal center.</text>
</comment>
<dbReference type="GeneID" id="28844038"/>
<feature type="transmembrane region" description="Helical" evidence="21">
    <location>
        <begin position="310"/>
        <end position="329"/>
    </location>
</feature>
<organism evidence="23 24">
    <name type="scientific">Pseudogymnoascus verrucosus</name>
    <dbReference type="NCBI Taxonomy" id="342668"/>
    <lineage>
        <taxon>Eukaryota</taxon>
        <taxon>Fungi</taxon>
        <taxon>Dikarya</taxon>
        <taxon>Ascomycota</taxon>
        <taxon>Pezizomycotina</taxon>
        <taxon>Leotiomycetes</taxon>
        <taxon>Thelebolales</taxon>
        <taxon>Thelebolaceae</taxon>
        <taxon>Pseudogymnoascus</taxon>
    </lineage>
</organism>
<dbReference type="OrthoDB" id="2204368at2759"/>
<keyword evidence="16 18" id="KW-0472">Membrane</keyword>
<keyword evidence="13 18" id="KW-0560">Oxidoreductase</keyword>
<dbReference type="GO" id="GO:0020037">
    <property type="term" value="F:heme binding"/>
    <property type="evidence" value="ECO:0007669"/>
    <property type="project" value="InterPro"/>
</dbReference>
<feature type="binding site" evidence="19">
    <location>
        <position position="254"/>
    </location>
    <ligand>
        <name>Zn(2+)</name>
        <dbReference type="ChEBI" id="CHEBI:29105"/>
        <label>1</label>
    </ligand>
</feature>
<evidence type="ECO:0000256" key="2">
    <source>
        <dbReference type="ARBA" id="ARBA00004991"/>
    </source>
</evidence>
<keyword evidence="9 18" id="KW-0256">Endoplasmic reticulum</keyword>
<dbReference type="STRING" id="342668.A0A1B8G690"/>
<dbReference type="EC" id="1.-.-.-" evidence="18"/>
<dbReference type="GO" id="GO:0005506">
    <property type="term" value="F:iron ion binding"/>
    <property type="evidence" value="ECO:0007669"/>
    <property type="project" value="UniProtKB-UniRule"/>
</dbReference>
<feature type="transmembrane region" description="Helical" evidence="21">
    <location>
        <begin position="201"/>
        <end position="219"/>
    </location>
</feature>
<keyword evidence="17 18" id="KW-0275">Fatty acid biosynthesis</keyword>
<comment type="function">
    <text evidence="18">Ceramide hydroxylase involved in the hydroxylation of sphingolipid-associated very long chain fatty acids. Postulated to hydroxylate the very long chain fatty acid of dihydroceramides and phytoceramides at C-2.</text>
</comment>
<dbReference type="PROSITE" id="PS50255">
    <property type="entry name" value="CYTOCHROME_B5_2"/>
    <property type="match status" value="1"/>
</dbReference>
<keyword evidence="15 18" id="KW-0443">Lipid metabolism</keyword>
<comment type="pathway">
    <text evidence="2">Sphingolipid metabolism.</text>
</comment>
<evidence type="ECO:0000256" key="18">
    <source>
        <dbReference type="PIRNR" id="PIRNR005149"/>
    </source>
</evidence>
<dbReference type="GO" id="GO:0005789">
    <property type="term" value="C:endoplasmic reticulum membrane"/>
    <property type="evidence" value="ECO:0007669"/>
    <property type="project" value="UniProtKB-SubCell"/>
</dbReference>
<dbReference type="PIRSF" id="PIRSF005149">
    <property type="entry name" value="IPC-B_HD"/>
    <property type="match status" value="1"/>
</dbReference>
<evidence type="ECO:0000256" key="17">
    <source>
        <dbReference type="ARBA" id="ARBA00023160"/>
    </source>
</evidence>
<feature type="binding site" description="axial binding residue" evidence="20">
    <location>
        <position position="68"/>
    </location>
    <ligand>
        <name>heme</name>
        <dbReference type="ChEBI" id="CHEBI:30413"/>
    </ligand>
    <ligandPart>
        <name>Fe</name>
        <dbReference type="ChEBI" id="CHEBI:18248"/>
    </ligandPart>
</feature>
<protein>
    <recommendedName>
        <fullName evidence="18">Ceramide very long chain fatty acid hydroxylase</fullName>
        <ecNumber evidence="18">1.-.-.-</ecNumber>
    </recommendedName>
</protein>
<evidence type="ECO:0000256" key="14">
    <source>
        <dbReference type="ARBA" id="ARBA00023004"/>
    </source>
</evidence>
<evidence type="ECO:0000256" key="7">
    <source>
        <dbReference type="ARBA" id="ARBA00022692"/>
    </source>
</evidence>
<dbReference type="InterPro" id="IPR014430">
    <property type="entry name" value="Scs7"/>
</dbReference>
<dbReference type="PRINTS" id="PR00363">
    <property type="entry name" value="CYTOCHROMEB5"/>
</dbReference>
<feature type="binding site" description="axial binding residue" evidence="20">
    <location>
        <position position="41"/>
    </location>
    <ligand>
        <name>heme</name>
        <dbReference type="ChEBI" id="CHEBI:30413"/>
    </ligand>
    <ligandPart>
        <name>Fe</name>
        <dbReference type="ChEBI" id="CHEBI:18248"/>
    </ligandPart>
</feature>
<dbReference type="Proteomes" id="UP000091956">
    <property type="component" value="Unassembled WGS sequence"/>
</dbReference>
<dbReference type="SUPFAM" id="SSF55856">
    <property type="entry name" value="Cytochrome b5-like heme/steroid binding domain"/>
    <property type="match status" value="1"/>
</dbReference>
<evidence type="ECO:0000256" key="12">
    <source>
        <dbReference type="ARBA" id="ARBA00022989"/>
    </source>
</evidence>
<comment type="subcellular location">
    <subcellularLocation>
        <location evidence="1">Endoplasmic reticulum membrane</location>
        <topology evidence="1">Multi-pass membrane protein</topology>
    </subcellularLocation>
</comment>
<keyword evidence="5 18" id="KW-0444">Lipid biosynthesis</keyword>
<evidence type="ECO:0000256" key="8">
    <source>
        <dbReference type="ARBA" id="ARBA00022723"/>
    </source>
</evidence>
<comment type="cofactor">
    <cofactor evidence="20">
        <name>Fe cation</name>
        <dbReference type="ChEBI" id="CHEBI:24875"/>
    </cofactor>
</comment>
<keyword evidence="6 20" id="KW-0349">Heme</keyword>
<reference evidence="24" key="2">
    <citation type="journal article" date="2018" name="Nat. Commun.">
        <title>Extreme sensitivity to ultraviolet light in the fungal pathogen causing white-nose syndrome of bats.</title>
        <authorList>
            <person name="Palmer J.M."/>
            <person name="Drees K.P."/>
            <person name="Foster J.T."/>
            <person name="Lindner D.L."/>
        </authorList>
    </citation>
    <scope>NUCLEOTIDE SEQUENCE [LARGE SCALE GENOMIC DNA]</scope>
    <source>
        <strain evidence="24">UAMH 10579</strain>
    </source>
</reference>
<dbReference type="GO" id="GO:0080132">
    <property type="term" value="F:fatty acid 2-hydroxylase activity"/>
    <property type="evidence" value="ECO:0007669"/>
    <property type="project" value="InterPro"/>
</dbReference>
<evidence type="ECO:0000256" key="1">
    <source>
        <dbReference type="ARBA" id="ARBA00004477"/>
    </source>
</evidence>